<accession>A0A345U8C9</accession>
<geneLocation type="chloroplast" evidence="9"/>
<dbReference type="HAMAP" id="MF_01416">
    <property type="entry name" value="ATP_synth_delta_bact"/>
    <property type="match status" value="1"/>
</dbReference>
<dbReference type="InterPro" id="IPR000711">
    <property type="entry name" value="ATPase_OSCP/dsu"/>
</dbReference>
<evidence type="ECO:0000256" key="4">
    <source>
        <dbReference type="ARBA" id="ARBA00022781"/>
    </source>
</evidence>
<dbReference type="GO" id="GO:0009535">
    <property type="term" value="C:chloroplast thylakoid membrane"/>
    <property type="evidence" value="ECO:0007669"/>
    <property type="project" value="UniProtKB-SubCell"/>
</dbReference>
<dbReference type="EMBL" id="MH396012">
    <property type="protein sequence ID" value="AXI96715.1"/>
    <property type="molecule type" value="Genomic_DNA"/>
</dbReference>
<name>A0A345U8C9_9FLOR</name>
<dbReference type="RefSeq" id="YP_009511042.1">
    <property type="nucleotide sequence ID" value="NC_039142.1"/>
</dbReference>
<dbReference type="GO" id="GO:0046933">
    <property type="term" value="F:proton-transporting ATP synthase activity, rotational mechanism"/>
    <property type="evidence" value="ECO:0007669"/>
    <property type="project" value="UniProtKB-UniRule"/>
</dbReference>
<keyword evidence="8" id="KW-0139">CF(1)</keyword>
<evidence type="ECO:0000256" key="7">
    <source>
        <dbReference type="ARBA" id="ARBA00023310"/>
    </source>
</evidence>
<dbReference type="PROSITE" id="PS00389">
    <property type="entry name" value="ATPASE_DELTA"/>
    <property type="match status" value="1"/>
</dbReference>
<keyword evidence="8" id="KW-0793">Thylakoid</keyword>
<dbReference type="Pfam" id="PF00213">
    <property type="entry name" value="OSCP"/>
    <property type="match status" value="1"/>
</dbReference>
<dbReference type="Gene3D" id="1.10.520.20">
    <property type="entry name" value="N-terminal domain of the delta subunit of the F1F0-ATP synthase"/>
    <property type="match status" value="1"/>
</dbReference>
<comment type="subunit">
    <text evidence="8">F-type ATPases have 2 components, F(1) - the catalytic core - and F(0) - the membrane proton channel. F(1) has five subunits: alpha(3), beta(3), gamma(1), delta(1), epsilon(1). CF(0) has four main subunits: a(1), b(1), b'(1) and c(10-14). The alpha and beta chains form an alternating ring which encloses part of the gamma chain. F(1) is attached to F(0) by a central stalk formed by the gamma and epsilon chains, while a peripheral stalk is formed by the delta, b and b' chains.</text>
</comment>
<comment type="function">
    <text evidence="8">This protein is part of the stalk that links CF(0) to CF(1). It either transmits conformational changes from CF(0) to CF(1) or is implicated in proton conduction.</text>
</comment>
<keyword evidence="9" id="KW-0934">Plastid</keyword>
<comment type="subcellular location">
    <subcellularLocation>
        <location evidence="1">Membrane</location>
    </subcellularLocation>
    <subcellularLocation>
        <location evidence="8">Plastid</location>
        <location evidence="8">Chloroplast thylakoid membrane</location>
        <topology evidence="8">Peripheral membrane protein</topology>
    </subcellularLocation>
</comment>
<keyword evidence="6 8" id="KW-0472">Membrane</keyword>
<dbReference type="GO" id="GO:0045259">
    <property type="term" value="C:proton-transporting ATP synthase complex"/>
    <property type="evidence" value="ECO:0007669"/>
    <property type="project" value="UniProtKB-KW"/>
</dbReference>
<protein>
    <recommendedName>
        <fullName evidence="8">ATP synthase subunit delta, chloroplastic</fullName>
    </recommendedName>
    <alternativeName>
        <fullName evidence="8">ATP synthase F(1) sector subunit delta</fullName>
    </alternativeName>
    <alternativeName>
        <fullName evidence="8">F-type ATPase subunit delta</fullName>
    </alternativeName>
</protein>
<dbReference type="PRINTS" id="PR00125">
    <property type="entry name" value="ATPASEDELTA"/>
</dbReference>
<evidence type="ECO:0000256" key="8">
    <source>
        <dbReference type="HAMAP-Rule" id="MF_01416"/>
    </source>
</evidence>
<gene>
    <name evidence="8 9" type="primary">atpD</name>
</gene>
<evidence type="ECO:0000256" key="3">
    <source>
        <dbReference type="ARBA" id="ARBA00022448"/>
    </source>
</evidence>
<keyword evidence="4 8" id="KW-0375">Hydrogen ion transport</keyword>
<dbReference type="PANTHER" id="PTHR11910">
    <property type="entry name" value="ATP SYNTHASE DELTA CHAIN"/>
    <property type="match status" value="1"/>
</dbReference>
<dbReference type="InterPro" id="IPR026015">
    <property type="entry name" value="ATP_synth_OSCP/delta_N_sf"/>
</dbReference>
<organism evidence="9">
    <name type="scientific">Hydropuntia rangiferina</name>
    <dbReference type="NCBI Taxonomy" id="338881"/>
    <lineage>
        <taxon>Eukaryota</taxon>
        <taxon>Rhodophyta</taxon>
        <taxon>Florideophyceae</taxon>
        <taxon>Rhodymeniophycidae</taxon>
        <taxon>Gracilariales</taxon>
        <taxon>Gracilariaceae</taxon>
        <taxon>Hydropuntia</taxon>
    </lineage>
</organism>
<keyword evidence="9" id="KW-0150">Chloroplast</keyword>
<comment type="function">
    <text evidence="8">F(1)F(0) ATP synthase produces ATP from ADP in the presence of a proton or sodium gradient. F-type ATPases consist of two structural domains, F(1) containing the extramembraneous catalytic core and F(0) containing the membrane proton channel, linked together by a central stalk and a peripheral stalk. During catalysis, ATP synthesis in the catalytic domain of F(1) is coupled via a rotary mechanism of the central stalk subunits to proton translocation.</text>
</comment>
<sequence length="189" mass="21141">MSRRGFMSKVAMPYAEALIESARNASALEQVNQDLSLISDVLKKSKELKTFFYNPLVASEIKKNVVNKLFANQVHNLIIKFLLILIDRRRIALLDIIINKYLELVYQLQSVIVAEVLTSTVLTDLQQNSLISKIKDMTGGKTVKLLIKIEPTLLAGFIIKIGSKTIDTSLHGKLNHISVYLNSTSNVSI</sequence>
<keyword evidence="7 8" id="KW-0066">ATP synthesis</keyword>
<keyword evidence="5 8" id="KW-0406">Ion transport</keyword>
<dbReference type="GeneID" id="37623494"/>
<dbReference type="InterPro" id="IPR020781">
    <property type="entry name" value="ATPase_OSCP/d_CS"/>
</dbReference>
<comment type="similarity">
    <text evidence="2 8">Belongs to the ATPase delta chain family.</text>
</comment>
<dbReference type="AlphaFoldDB" id="A0A345U8C9"/>
<evidence type="ECO:0000256" key="5">
    <source>
        <dbReference type="ARBA" id="ARBA00023065"/>
    </source>
</evidence>
<evidence type="ECO:0000256" key="2">
    <source>
        <dbReference type="ARBA" id="ARBA00007046"/>
    </source>
</evidence>
<keyword evidence="3 8" id="KW-0813">Transport</keyword>
<evidence type="ECO:0000256" key="6">
    <source>
        <dbReference type="ARBA" id="ARBA00023136"/>
    </source>
</evidence>
<proteinExistence type="inferred from homology"/>
<evidence type="ECO:0000313" key="9">
    <source>
        <dbReference type="EMBL" id="AXI96715.1"/>
    </source>
</evidence>
<dbReference type="SUPFAM" id="SSF47928">
    <property type="entry name" value="N-terminal domain of the delta subunit of the F1F0-ATP synthase"/>
    <property type="match status" value="1"/>
</dbReference>
<evidence type="ECO:0000256" key="1">
    <source>
        <dbReference type="ARBA" id="ARBA00004370"/>
    </source>
</evidence>
<dbReference type="NCBIfam" id="TIGR01145">
    <property type="entry name" value="ATP_synt_delta"/>
    <property type="match status" value="1"/>
</dbReference>
<reference evidence="9" key="1">
    <citation type="submission" date="2018-05" db="EMBL/GenBank/DDBJ databases">
        <title>Organellar genomes of Gracilariaceae.</title>
        <authorList>
            <person name="Iha C."/>
            <person name="Oliveira M.C."/>
        </authorList>
    </citation>
    <scope>NUCLEOTIDE SEQUENCE</scope>
</reference>